<evidence type="ECO:0000259" key="1">
    <source>
        <dbReference type="Pfam" id="PF03478"/>
    </source>
</evidence>
<protein>
    <recommendedName>
        <fullName evidence="1">KIB1-4 beta-propeller domain-containing protein</fullName>
    </recommendedName>
</protein>
<accession>A0AAV5KLK5</accession>
<keyword evidence="3" id="KW-1185">Reference proteome</keyword>
<dbReference type="Pfam" id="PF03478">
    <property type="entry name" value="Beta-prop_KIB1-4"/>
    <property type="match status" value="1"/>
</dbReference>
<organism evidence="2 3">
    <name type="scientific">Rubroshorea leprosula</name>
    <dbReference type="NCBI Taxonomy" id="152421"/>
    <lineage>
        <taxon>Eukaryota</taxon>
        <taxon>Viridiplantae</taxon>
        <taxon>Streptophyta</taxon>
        <taxon>Embryophyta</taxon>
        <taxon>Tracheophyta</taxon>
        <taxon>Spermatophyta</taxon>
        <taxon>Magnoliopsida</taxon>
        <taxon>eudicotyledons</taxon>
        <taxon>Gunneridae</taxon>
        <taxon>Pentapetalae</taxon>
        <taxon>rosids</taxon>
        <taxon>malvids</taxon>
        <taxon>Malvales</taxon>
        <taxon>Dipterocarpaceae</taxon>
        <taxon>Rubroshorea</taxon>
    </lineage>
</organism>
<dbReference type="Proteomes" id="UP001054252">
    <property type="component" value="Unassembled WGS sequence"/>
</dbReference>
<sequence length="419" mass="48023">MTISDSSDASENQVSLCCSRKKKKNQVSLAPIVTGDMESSSVDWEWLPKNILDLVLDKLPHLIDYIYFGAACKEWHSVAEDNRKRRHIINASHPRQLPLLLVPIKDKDERLIYNVTQDRVSNMRLRVPFNKRYYGSSYGWLIDMDETFTIILLNPFSNKVIKLPPIIKGEESTTLHEHFILKAILTNDPDLYPNDFMVAIIYNGQRYLAVYQSSVRSWTYMDDHPNGMGYYDIIHHKGDFYAINGGLGVGRIDVASIEKCSRPQVSLVAPEAPSVLIQRVRRFNLVGTSEGKLLLVQGVYSRVYPDRVYGEWEDVPIFTSRFVIHKLEESKELVEIRDIGDNAMFLGDNNSFLLPIHGIPGLQRNCIYYTNNEYDPYFPTDTGIYNLTDGSIQPHHVPEDTKELPPMLWITPGLSRDLL</sequence>
<dbReference type="InterPro" id="IPR005174">
    <property type="entry name" value="KIB1-4_b-propeller"/>
</dbReference>
<evidence type="ECO:0000313" key="2">
    <source>
        <dbReference type="EMBL" id="GKV25495.1"/>
    </source>
</evidence>
<dbReference type="SUPFAM" id="SSF81383">
    <property type="entry name" value="F-box domain"/>
    <property type="match status" value="1"/>
</dbReference>
<dbReference type="PANTHER" id="PTHR44259">
    <property type="entry name" value="OS07G0183000 PROTEIN-RELATED"/>
    <property type="match status" value="1"/>
</dbReference>
<dbReference type="AlphaFoldDB" id="A0AAV5KLK5"/>
<dbReference type="PANTHER" id="PTHR44259:SF93">
    <property type="entry name" value="PROTEIN, PUTATIVE (DUF295)-RELATED"/>
    <property type="match status" value="1"/>
</dbReference>
<reference evidence="2 3" key="1">
    <citation type="journal article" date="2021" name="Commun. Biol.">
        <title>The genome of Shorea leprosula (Dipterocarpaceae) highlights the ecological relevance of drought in aseasonal tropical rainforests.</title>
        <authorList>
            <person name="Ng K.K.S."/>
            <person name="Kobayashi M.J."/>
            <person name="Fawcett J.A."/>
            <person name="Hatakeyama M."/>
            <person name="Paape T."/>
            <person name="Ng C.H."/>
            <person name="Ang C.C."/>
            <person name="Tnah L.H."/>
            <person name="Lee C.T."/>
            <person name="Nishiyama T."/>
            <person name="Sese J."/>
            <person name="O'Brien M.J."/>
            <person name="Copetti D."/>
            <person name="Mohd Noor M.I."/>
            <person name="Ong R.C."/>
            <person name="Putra M."/>
            <person name="Sireger I.Z."/>
            <person name="Indrioko S."/>
            <person name="Kosugi Y."/>
            <person name="Izuno A."/>
            <person name="Isagi Y."/>
            <person name="Lee S.L."/>
            <person name="Shimizu K.K."/>
        </authorList>
    </citation>
    <scope>NUCLEOTIDE SEQUENCE [LARGE SCALE GENOMIC DNA]</scope>
    <source>
        <strain evidence="2">214</strain>
    </source>
</reference>
<comment type="caution">
    <text evidence="2">The sequence shown here is derived from an EMBL/GenBank/DDBJ whole genome shotgun (WGS) entry which is preliminary data.</text>
</comment>
<proteinExistence type="predicted"/>
<gene>
    <name evidence="2" type="ORF">SLEP1_g34930</name>
</gene>
<dbReference type="InterPro" id="IPR050942">
    <property type="entry name" value="F-box_BR-signaling"/>
</dbReference>
<feature type="domain" description="KIB1-4 beta-propeller" evidence="1">
    <location>
        <begin position="113"/>
        <end position="386"/>
    </location>
</feature>
<evidence type="ECO:0000313" key="3">
    <source>
        <dbReference type="Proteomes" id="UP001054252"/>
    </source>
</evidence>
<name>A0AAV5KLK5_9ROSI</name>
<dbReference type="EMBL" id="BPVZ01000069">
    <property type="protein sequence ID" value="GKV25495.1"/>
    <property type="molecule type" value="Genomic_DNA"/>
</dbReference>
<dbReference type="InterPro" id="IPR036047">
    <property type="entry name" value="F-box-like_dom_sf"/>
</dbReference>